<proteinExistence type="predicted"/>
<keyword evidence="2" id="KW-1185">Reference proteome</keyword>
<dbReference type="Proteomes" id="UP000006383">
    <property type="component" value="Chromosome II"/>
</dbReference>
<dbReference type="KEGG" id="bov:BOV_A0577"/>
<evidence type="ECO:0008006" key="3">
    <source>
        <dbReference type="Google" id="ProtNLM"/>
    </source>
</evidence>
<dbReference type="AlphaFoldDB" id="A0A0H3ASP4"/>
<protein>
    <recommendedName>
        <fullName evidence="3">DUF3572 domain-containing protein</fullName>
    </recommendedName>
</protein>
<evidence type="ECO:0000313" key="2">
    <source>
        <dbReference type="Proteomes" id="UP000006383"/>
    </source>
</evidence>
<accession>A0A0H3ASP4</accession>
<organism evidence="1 2">
    <name type="scientific">Brucella ovis (strain ATCC 25840 / 63/290 / NCTC 10512)</name>
    <dbReference type="NCBI Taxonomy" id="444178"/>
    <lineage>
        <taxon>Bacteria</taxon>
        <taxon>Pseudomonadati</taxon>
        <taxon>Pseudomonadota</taxon>
        <taxon>Alphaproteobacteria</taxon>
        <taxon>Hyphomicrobiales</taxon>
        <taxon>Brucellaceae</taxon>
        <taxon>Brucella/Ochrobactrum group</taxon>
        <taxon>Brucella</taxon>
    </lineage>
</organism>
<evidence type="ECO:0000313" key="1">
    <source>
        <dbReference type="EMBL" id="ABQ62133.1"/>
    </source>
</evidence>
<sequence length="121" mass="13316">MANYSVTSGLLAVTTRHGTKRRERKYMKKLMSEADAQGLAIEALAWLAQDKDLLPRFLALTGIEASSIRQAAREPGFLAGVLQFFLGHEPTLIRFCEETGDDPALFEKAVALLPGGFNQHL</sequence>
<reference evidence="2" key="1">
    <citation type="journal article" date="2009" name="PLoS ONE">
        <title>Genome degradation in Brucella ovis corresponds with narrowing of its host range and tissue tropism.</title>
        <authorList>
            <person name="Tsolis R.M."/>
            <person name="Seshadri R."/>
            <person name="Santos R.L."/>
            <person name="Sangari F.J."/>
            <person name="Lobo J.M."/>
            <person name="de Jong M.F."/>
            <person name="Ren Q."/>
            <person name="Myers G."/>
            <person name="Brinkac L.M."/>
            <person name="Nelson W.C."/>
            <person name="Deboy R.T."/>
            <person name="Angiuoli S."/>
            <person name="Khouri H."/>
            <person name="Dimitrov G."/>
            <person name="Robinson J.R."/>
            <person name="Mulligan S."/>
            <person name="Walker R.L."/>
            <person name="Elzer P.E."/>
            <person name="Hassan K.A."/>
            <person name="Paulsen I.T."/>
        </authorList>
    </citation>
    <scope>NUCLEOTIDE SEQUENCE [LARGE SCALE GENOMIC DNA]</scope>
    <source>
        <strain evidence="2">ATCC 25840 / 63/290 / NCTC 10512</strain>
    </source>
</reference>
<dbReference type="InterPro" id="IPR021955">
    <property type="entry name" value="DUF3572"/>
</dbReference>
<dbReference type="Pfam" id="PF12096">
    <property type="entry name" value="DUF3572"/>
    <property type="match status" value="1"/>
</dbReference>
<name>A0A0H3ASP4_BRUO2</name>
<dbReference type="EMBL" id="CP000709">
    <property type="protein sequence ID" value="ABQ62133.1"/>
    <property type="molecule type" value="Genomic_DNA"/>
</dbReference>
<dbReference type="HOGENOM" id="CLU_165306_0_0_5"/>
<gene>
    <name evidence="1" type="ordered locus">BOV_A0577</name>
</gene>